<gene>
    <name evidence="2" type="ORF">GCM10009425_29310</name>
</gene>
<comment type="caution">
    <text evidence="2">The sequence shown here is derived from an EMBL/GenBank/DDBJ whole genome shotgun (WGS) entry which is preliminary data.</text>
</comment>
<evidence type="ECO:0000259" key="1">
    <source>
        <dbReference type="Pfam" id="PF00551"/>
    </source>
</evidence>
<protein>
    <recommendedName>
        <fullName evidence="1">Formyl transferase N-terminal domain-containing protein</fullName>
    </recommendedName>
</protein>
<dbReference type="SUPFAM" id="SSF53328">
    <property type="entry name" value="Formyltransferase"/>
    <property type="match status" value="1"/>
</dbReference>
<dbReference type="EMBL" id="BMNW01000006">
    <property type="protein sequence ID" value="GGM16512.1"/>
    <property type="molecule type" value="Genomic_DNA"/>
</dbReference>
<dbReference type="Gene3D" id="3.40.50.12230">
    <property type="match status" value="1"/>
</dbReference>
<name>A0ABQ2GX68_9PSED</name>
<sequence>MKYKMVFLGSNAAVLDYFCCNSNFEVVGIICEEQLLNDDVITCAFLRDVPLRVAASYSEIEAALADFDSLDFCVICYFSRIIKSDLLEKFTFFNIHASYLPTYKGKHPVFHAIAAGEKEIGISLHKVTSSIDEGAIISREKAQFYYWMNEKDLMQALFAKTPVLMSDLVRYLKGELEPIPNSEGSYFPPFQPASIILHEDMTASDILNISRSQECYAGVRLQFRAQWFRIRKITVSRMDTLDNYEASGRILLKEQRPVGLQIDQAYYLKFSDVTAE</sequence>
<dbReference type="Proteomes" id="UP000616499">
    <property type="component" value="Unassembled WGS sequence"/>
</dbReference>
<dbReference type="InterPro" id="IPR002376">
    <property type="entry name" value="Formyl_transf_N"/>
</dbReference>
<evidence type="ECO:0000313" key="3">
    <source>
        <dbReference type="Proteomes" id="UP000616499"/>
    </source>
</evidence>
<organism evidence="2 3">
    <name type="scientific">Pseudomonas asuensis</name>
    <dbReference type="NCBI Taxonomy" id="1825787"/>
    <lineage>
        <taxon>Bacteria</taxon>
        <taxon>Pseudomonadati</taxon>
        <taxon>Pseudomonadota</taxon>
        <taxon>Gammaproteobacteria</taxon>
        <taxon>Pseudomonadales</taxon>
        <taxon>Pseudomonadaceae</taxon>
        <taxon>Pseudomonas</taxon>
    </lineage>
</organism>
<dbReference type="PANTHER" id="PTHR11138:SF5">
    <property type="entry name" value="METHIONYL-TRNA FORMYLTRANSFERASE, MITOCHONDRIAL"/>
    <property type="match status" value="1"/>
</dbReference>
<accession>A0ABQ2GX68</accession>
<proteinExistence type="predicted"/>
<keyword evidence="3" id="KW-1185">Reference proteome</keyword>
<feature type="domain" description="Formyl transferase N-terminal" evidence="1">
    <location>
        <begin position="58"/>
        <end position="157"/>
    </location>
</feature>
<dbReference type="Pfam" id="PF00551">
    <property type="entry name" value="Formyl_trans_N"/>
    <property type="match status" value="1"/>
</dbReference>
<dbReference type="PANTHER" id="PTHR11138">
    <property type="entry name" value="METHIONYL-TRNA FORMYLTRANSFERASE"/>
    <property type="match status" value="1"/>
</dbReference>
<dbReference type="InterPro" id="IPR036477">
    <property type="entry name" value="Formyl_transf_N_sf"/>
</dbReference>
<reference evidence="3" key="1">
    <citation type="journal article" date="2019" name="Int. J. Syst. Evol. Microbiol.">
        <title>The Global Catalogue of Microorganisms (GCM) 10K type strain sequencing project: providing services to taxonomists for standard genome sequencing and annotation.</title>
        <authorList>
            <consortium name="The Broad Institute Genomics Platform"/>
            <consortium name="The Broad Institute Genome Sequencing Center for Infectious Disease"/>
            <person name="Wu L."/>
            <person name="Ma J."/>
        </authorList>
    </citation>
    <scope>NUCLEOTIDE SEQUENCE [LARGE SCALE GENOMIC DNA]</scope>
    <source>
        <strain evidence="3">JCM 13501</strain>
    </source>
</reference>
<evidence type="ECO:0000313" key="2">
    <source>
        <dbReference type="EMBL" id="GGM16512.1"/>
    </source>
</evidence>